<dbReference type="Gene3D" id="1.10.220.90">
    <property type="entry name" value="Mistic"/>
    <property type="match status" value="1"/>
</dbReference>
<gene>
    <name evidence="1" type="ORF">SAMN04488072_102190</name>
</gene>
<dbReference type="Pfam" id="PF11458">
    <property type="entry name" value="Mistic"/>
    <property type="match status" value="1"/>
</dbReference>
<reference evidence="1 2" key="1">
    <citation type="submission" date="2016-10" db="EMBL/GenBank/DDBJ databases">
        <authorList>
            <person name="de Groot N.N."/>
        </authorList>
    </citation>
    <scope>NUCLEOTIDE SEQUENCE [LARGE SCALE GENOMIC DNA]</scope>
    <source>
        <strain evidence="1 2">CGMCC 1.3702</strain>
    </source>
</reference>
<dbReference type="EMBL" id="FOJW01000002">
    <property type="protein sequence ID" value="SFA83320.1"/>
    <property type="molecule type" value="Genomic_DNA"/>
</dbReference>
<dbReference type="InterPro" id="IPR021078">
    <property type="entry name" value="Membrane-integrating_Mistic"/>
</dbReference>
<dbReference type="STRING" id="237679.SAMN04488072_102190"/>
<accession>A0A1I0W512</accession>
<sequence length="116" mass="13918">MIGYYKNKLLLYFIRFWTRYEWVITMKATELETKRFDKALDEILDLFNNLEEDKPVIQFDADVLENIERAKIKYGSDMVDEKINTVVHEMLSWLDLEDVKIDEEEDGKVEEDDGEE</sequence>
<dbReference type="InterPro" id="IPR038193">
    <property type="entry name" value="Mistic_sf"/>
</dbReference>
<dbReference type="AlphaFoldDB" id="A0A1I0W512"/>
<keyword evidence="2" id="KW-1185">Reference proteome</keyword>
<evidence type="ECO:0000313" key="1">
    <source>
        <dbReference type="EMBL" id="SFA83320.1"/>
    </source>
</evidence>
<evidence type="ECO:0000313" key="2">
    <source>
        <dbReference type="Proteomes" id="UP000198642"/>
    </source>
</evidence>
<protein>
    <submittedName>
        <fullName evidence="1">Membrane-integrating protein Mistic</fullName>
    </submittedName>
</protein>
<proteinExistence type="predicted"/>
<name>A0A1I0W512_9BACI</name>
<organism evidence="1 2">
    <name type="scientific">Lentibacillus halodurans</name>
    <dbReference type="NCBI Taxonomy" id="237679"/>
    <lineage>
        <taxon>Bacteria</taxon>
        <taxon>Bacillati</taxon>
        <taxon>Bacillota</taxon>
        <taxon>Bacilli</taxon>
        <taxon>Bacillales</taxon>
        <taxon>Bacillaceae</taxon>
        <taxon>Lentibacillus</taxon>
    </lineage>
</organism>
<dbReference type="Proteomes" id="UP000198642">
    <property type="component" value="Unassembled WGS sequence"/>
</dbReference>